<dbReference type="Pfam" id="PF01170">
    <property type="entry name" value="UPF0020"/>
    <property type="match status" value="1"/>
</dbReference>
<dbReference type="Gene3D" id="3.40.50.150">
    <property type="entry name" value="Vaccinia Virus protein VP39"/>
    <property type="match status" value="1"/>
</dbReference>
<keyword evidence="2" id="KW-0808">Transferase</keyword>
<accession>A0ABW0R3X0</accession>
<protein>
    <submittedName>
        <fullName evidence="2">TRM11 family SAM-dependent methyltransferase</fullName>
    </submittedName>
</protein>
<keyword evidence="2" id="KW-0489">Methyltransferase</keyword>
<feature type="domain" description="Ribosomal RNA large subunit methyltransferase K/L-like methyltransferase" evidence="1">
    <location>
        <begin position="150"/>
        <end position="254"/>
    </location>
</feature>
<reference evidence="3" key="1">
    <citation type="journal article" date="2019" name="Int. J. Syst. Evol. Microbiol.">
        <title>The Global Catalogue of Microorganisms (GCM) 10K type strain sequencing project: providing services to taxonomists for standard genome sequencing and annotation.</title>
        <authorList>
            <consortium name="The Broad Institute Genomics Platform"/>
            <consortium name="The Broad Institute Genome Sequencing Center for Infectious Disease"/>
            <person name="Wu L."/>
            <person name="Ma J."/>
        </authorList>
    </citation>
    <scope>NUCLEOTIDE SEQUENCE [LARGE SCALE GENOMIC DNA]</scope>
    <source>
        <strain evidence="3">CGMCC 1.18578</strain>
    </source>
</reference>
<dbReference type="GO" id="GO:0032259">
    <property type="term" value="P:methylation"/>
    <property type="evidence" value="ECO:0007669"/>
    <property type="project" value="UniProtKB-KW"/>
</dbReference>
<dbReference type="CDD" id="cd02440">
    <property type="entry name" value="AdoMet_MTases"/>
    <property type="match status" value="1"/>
</dbReference>
<dbReference type="RefSeq" id="WP_378113127.1">
    <property type="nucleotide sequence ID" value="NZ_JBHSNC010000051.1"/>
</dbReference>
<dbReference type="GO" id="GO:0008168">
    <property type="term" value="F:methyltransferase activity"/>
    <property type="evidence" value="ECO:0007669"/>
    <property type="project" value="UniProtKB-KW"/>
</dbReference>
<dbReference type="PANTHER" id="PTHR14911">
    <property type="entry name" value="THUMP DOMAIN-CONTAINING"/>
    <property type="match status" value="1"/>
</dbReference>
<name>A0ABW0R3X0_9BACL</name>
<dbReference type="SUPFAM" id="SSF53335">
    <property type="entry name" value="S-adenosyl-L-methionine-dependent methyltransferases"/>
    <property type="match status" value="1"/>
</dbReference>
<dbReference type="EMBL" id="JBHSNC010000051">
    <property type="protein sequence ID" value="MFC5531184.1"/>
    <property type="molecule type" value="Genomic_DNA"/>
</dbReference>
<organism evidence="2 3">
    <name type="scientific">Cohnella yongneupensis</name>
    <dbReference type="NCBI Taxonomy" id="425006"/>
    <lineage>
        <taxon>Bacteria</taxon>
        <taxon>Bacillati</taxon>
        <taxon>Bacillota</taxon>
        <taxon>Bacilli</taxon>
        <taxon>Bacillales</taxon>
        <taxon>Paenibacillaceae</taxon>
        <taxon>Cohnella</taxon>
    </lineage>
</organism>
<evidence type="ECO:0000313" key="3">
    <source>
        <dbReference type="Proteomes" id="UP001596108"/>
    </source>
</evidence>
<sequence>MSFLYTFNAQEGEQALCLLEMRALFGTDTTAGILLSERDIDVSRSPFVKERVEIVYAGSSVEEILGQVPQLDLRGRTFLVRFLKRNDLAPEDKIEYDEQRIIERTIADRMRGIADIRNPDVTYAIVPFGGRWFFGVHTRNNAKWLDHMQRPSQYSIALPTRLARAAANIAAPDEDSSVRRVIDPCCGIGTVLIEALSIGIRIVGRDYNPQVTAGARVNIAHFGYDCEVTFGDIADVTEHYDSAIVDLPYNHVTKITPESQLAIIRHARRIADRVVILSIAPIDELIASAGFVIADRCVWSKGTFERHVILCV</sequence>
<dbReference type="Proteomes" id="UP001596108">
    <property type="component" value="Unassembled WGS sequence"/>
</dbReference>
<keyword evidence="3" id="KW-1185">Reference proteome</keyword>
<dbReference type="PANTHER" id="PTHR14911:SF13">
    <property type="entry name" value="TRNA (GUANINE(6)-N2)-METHYLTRANSFERASE THUMP3"/>
    <property type="match status" value="1"/>
</dbReference>
<gene>
    <name evidence="2" type="ORF">ACFPQ4_17325</name>
</gene>
<proteinExistence type="predicted"/>
<dbReference type="InterPro" id="IPR000241">
    <property type="entry name" value="RlmKL-like_Mtase"/>
</dbReference>
<dbReference type="InterPro" id="IPR029063">
    <property type="entry name" value="SAM-dependent_MTases_sf"/>
</dbReference>
<comment type="caution">
    <text evidence="2">The sequence shown here is derived from an EMBL/GenBank/DDBJ whole genome shotgun (WGS) entry which is preliminary data.</text>
</comment>
<evidence type="ECO:0000313" key="2">
    <source>
        <dbReference type="EMBL" id="MFC5531184.1"/>
    </source>
</evidence>
<evidence type="ECO:0000259" key="1">
    <source>
        <dbReference type="Pfam" id="PF01170"/>
    </source>
</evidence>